<reference evidence="10" key="1">
    <citation type="submission" date="2021-03" db="EMBL/GenBank/DDBJ databases">
        <authorList>
            <person name="Li Z."/>
            <person name="Yang C."/>
        </authorList>
    </citation>
    <scope>NUCLEOTIDE SEQUENCE</scope>
    <source>
        <strain evidence="10">Dzin_1.0</strain>
        <tissue evidence="10">Leaf</tissue>
    </source>
</reference>
<dbReference type="GO" id="GO:0005975">
    <property type="term" value="P:carbohydrate metabolic process"/>
    <property type="evidence" value="ECO:0007669"/>
    <property type="project" value="InterPro"/>
</dbReference>
<keyword evidence="5 7" id="KW-0378">Hydrolase</keyword>
<organism evidence="10 11">
    <name type="scientific">Dioscorea zingiberensis</name>
    <dbReference type="NCBI Taxonomy" id="325984"/>
    <lineage>
        <taxon>Eukaryota</taxon>
        <taxon>Viridiplantae</taxon>
        <taxon>Streptophyta</taxon>
        <taxon>Embryophyta</taxon>
        <taxon>Tracheophyta</taxon>
        <taxon>Spermatophyta</taxon>
        <taxon>Magnoliopsida</taxon>
        <taxon>Liliopsida</taxon>
        <taxon>Dioscoreales</taxon>
        <taxon>Dioscoreaceae</taxon>
        <taxon>Dioscorea</taxon>
    </lineage>
</organism>
<evidence type="ECO:0000313" key="10">
    <source>
        <dbReference type="EMBL" id="KAJ0989461.1"/>
    </source>
</evidence>
<dbReference type="SUPFAM" id="SSF51011">
    <property type="entry name" value="Glycosyl hydrolase domain"/>
    <property type="match status" value="1"/>
</dbReference>
<comment type="similarity">
    <text evidence="2 7">Belongs to the glycosyl hydrolase 27 family.</text>
</comment>
<dbReference type="InterPro" id="IPR013780">
    <property type="entry name" value="Glyco_hydro_b"/>
</dbReference>
<dbReference type="Pfam" id="PF17801">
    <property type="entry name" value="Melibiase_C"/>
    <property type="match status" value="1"/>
</dbReference>
<comment type="catalytic activity">
    <reaction evidence="1 7">
        <text>Hydrolysis of terminal, non-reducing alpha-D-galactose residues in alpha-D-galactosides, including galactose oligosaccharides, galactomannans and galactolipids.</text>
        <dbReference type="EC" id="3.2.1.22"/>
    </reaction>
</comment>
<evidence type="ECO:0000256" key="6">
    <source>
        <dbReference type="ARBA" id="ARBA00023295"/>
    </source>
</evidence>
<dbReference type="Proteomes" id="UP001085076">
    <property type="component" value="Miscellaneous, Linkage group lg01"/>
</dbReference>
<dbReference type="InterPro" id="IPR017853">
    <property type="entry name" value="GH"/>
</dbReference>
<reference evidence="10" key="2">
    <citation type="journal article" date="2022" name="Hortic Res">
        <title>The genome of Dioscorea zingiberensis sheds light on the biosynthesis, origin and evolution of the medicinally important diosgenin saponins.</title>
        <authorList>
            <person name="Li Y."/>
            <person name="Tan C."/>
            <person name="Li Z."/>
            <person name="Guo J."/>
            <person name="Li S."/>
            <person name="Chen X."/>
            <person name="Wang C."/>
            <person name="Dai X."/>
            <person name="Yang H."/>
            <person name="Song W."/>
            <person name="Hou L."/>
            <person name="Xu J."/>
            <person name="Tong Z."/>
            <person name="Xu A."/>
            <person name="Yuan X."/>
            <person name="Wang W."/>
            <person name="Yang Q."/>
            <person name="Chen L."/>
            <person name="Sun Z."/>
            <person name="Wang K."/>
            <person name="Pan B."/>
            <person name="Chen J."/>
            <person name="Bao Y."/>
            <person name="Liu F."/>
            <person name="Qi X."/>
            <person name="Gang D.R."/>
            <person name="Wen J."/>
            <person name="Li J."/>
        </authorList>
    </citation>
    <scope>NUCLEOTIDE SEQUENCE</scope>
    <source>
        <strain evidence="10">Dzin_1.0</strain>
    </source>
</reference>
<dbReference type="PANTHER" id="PTHR11452">
    <property type="entry name" value="ALPHA-GALACTOSIDASE/ALPHA-N-ACETYLGALACTOSAMINIDASE"/>
    <property type="match status" value="1"/>
</dbReference>
<comment type="caution">
    <text evidence="10">The sequence shown here is derived from an EMBL/GenBank/DDBJ whole genome shotgun (WGS) entry which is preliminary data.</text>
</comment>
<feature type="chain" id="PRO_5039063460" description="Alpha-galactosidase" evidence="8">
    <location>
        <begin position="22"/>
        <end position="641"/>
    </location>
</feature>
<dbReference type="AlphaFoldDB" id="A0A9D5HV19"/>
<gene>
    <name evidence="10" type="ORF">J5N97_007817</name>
</gene>
<dbReference type="PRINTS" id="PR00740">
    <property type="entry name" value="GLHYDRLASE27"/>
</dbReference>
<dbReference type="Gene3D" id="3.20.20.70">
    <property type="entry name" value="Aldolase class I"/>
    <property type="match status" value="1"/>
</dbReference>
<dbReference type="EC" id="3.2.1.22" evidence="3 7"/>
<dbReference type="EMBL" id="JAGGNH010000001">
    <property type="protein sequence ID" value="KAJ0989461.1"/>
    <property type="molecule type" value="Genomic_DNA"/>
</dbReference>
<dbReference type="GO" id="GO:0004557">
    <property type="term" value="F:alpha-galactosidase activity"/>
    <property type="evidence" value="ECO:0007669"/>
    <property type="project" value="UniProtKB-EC"/>
</dbReference>
<dbReference type="OrthoDB" id="5795902at2759"/>
<evidence type="ECO:0000256" key="8">
    <source>
        <dbReference type="SAM" id="SignalP"/>
    </source>
</evidence>
<sequence>MRASVPVLLLVILICRESYEAKAVSKVGKVAMLPPRGWNSYDSFSWVIDENAFLYNAEILSKRLLPYGYEYAVVDYLWYRKNVNGSSANAYGYDTIDPWGRVYPDPDRWPSSKDGNGFKEVAQIVHKMGLKFGIHVMTGISVQAVNANTPILDVDNGGAYRKDGQTWRARDIGLKNMTCKWMDKGFMSVDTSLAAGRAFLRSLYRQYAQWGVDFVKLDCVFGSDLDAKQILTVSELLQELDRPVVLSLSPGERVTPSMTDGISNHVNMYRITSDDWDKWEDVVAHFDVSRDFAAANKIGAEGLNGKSWPDLDMLPLGWLTDPSVQQGPHRKSNLTLDEQKTQMTLWSMAKSPLMFGGDLRHLDDSTFNLITNPTLLEIDHYSSNNKEFPYVFSTKIRKNRLRTLAQRFMSLDHENNGENNMLSTSNCKDEKANRWLVSSFNRDLDQICWQFDANSTDVKSYCLYKRKSLQTLAEGIKCKQETVETFQLLTSPAANTCLGISVNRKLSASEMRSVSLHPCKRNANARWGLIHNGTLVNLISRLCAIIVPKKANMDAGGIRSWIATGRRGEIYLAFFNLYNEKTKISTKVEDFAKILKGNFSSNCSYDGREIWTGKQFYMVNDTLSMMVEKHGSALFVLTCHK</sequence>
<keyword evidence="4 8" id="KW-0732">Signal</keyword>
<dbReference type="InterPro" id="IPR041233">
    <property type="entry name" value="Melibiase_C"/>
</dbReference>
<dbReference type="InterPro" id="IPR013785">
    <property type="entry name" value="Aldolase_TIM"/>
</dbReference>
<dbReference type="InterPro" id="IPR002241">
    <property type="entry name" value="Glyco_hydro_27"/>
</dbReference>
<feature type="domain" description="Alpha galactosidase C-terminal" evidence="9">
    <location>
        <begin position="556"/>
        <end position="637"/>
    </location>
</feature>
<evidence type="ECO:0000256" key="4">
    <source>
        <dbReference type="ARBA" id="ARBA00022729"/>
    </source>
</evidence>
<accession>A0A9D5HV19</accession>
<evidence type="ECO:0000313" key="11">
    <source>
        <dbReference type="Proteomes" id="UP001085076"/>
    </source>
</evidence>
<dbReference type="Gene3D" id="2.60.40.1180">
    <property type="entry name" value="Golgi alpha-mannosidase II"/>
    <property type="match status" value="1"/>
</dbReference>
<keyword evidence="7" id="KW-1015">Disulfide bond</keyword>
<evidence type="ECO:0000256" key="3">
    <source>
        <dbReference type="ARBA" id="ARBA00012755"/>
    </source>
</evidence>
<keyword evidence="11" id="KW-1185">Reference proteome</keyword>
<evidence type="ECO:0000256" key="1">
    <source>
        <dbReference type="ARBA" id="ARBA00001255"/>
    </source>
</evidence>
<dbReference type="SUPFAM" id="SSF51445">
    <property type="entry name" value="(Trans)glycosidases"/>
    <property type="match status" value="1"/>
</dbReference>
<dbReference type="PANTHER" id="PTHR11452:SF42">
    <property type="entry name" value="ALPHA-GALACTOSIDASE"/>
    <property type="match status" value="1"/>
</dbReference>
<evidence type="ECO:0000256" key="2">
    <source>
        <dbReference type="ARBA" id="ARBA00009743"/>
    </source>
</evidence>
<evidence type="ECO:0000256" key="5">
    <source>
        <dbReference type="ARBA" id="ARBA00022801"/>
    </source>
</evidence>
<dbReference type="CDD" id="cd14792">
    <property type="entry name" value="GH27"/>
    <property type="match status" value="1"/>
</dbReference>
<keyword evidence="6 7" id="KW-0326">Glycosidase</keyword>
<name>A0A9D5HV19_9LILI</name>
<protein>
    <recommendedName>
        <fullName evidence="3 7">Alpha-galactosidase</fullName>
        <ecNumber evidence="3 7">3.2.1.22</ecNumber>
    </recommendedName>
    <alternativeName>
        <fullName evidence="7">Melibiase</fullName>
    </alternativeName>
</protein>
<proteinExistence type="inferred from homology"/>
<dbReference type="Pfam" id="PF16499">
    <property type="entry name" value="Melibiase_2"/>
    <property type="match status" value="1"/>
</dbReference>
<evidence type="ECO:0000256" key="7">
    <source>
        <dbReference type="RuleBase" id="RU361168"/>
    </source>
</evidence>
<evidence type="ECO:0000259" key="9">
    <source>
        <dbReference type="Pfam" id="PF17801"/>
    </source>
</evidence>
<feature type="signal peptide" evidence="8">
    <location>
        <begin position="1"/>
        <end position="21"/>
    </location>
</feature>